<comment type="caution">
    <text evidence="2">The sequence shown here is derived from an EMBL/GenBank/DDBJ whole genome shotgun (WGS) entry which is preliminary data.</text>
</comment>
<proteinExistence type="predicted"/>
<keyword evidence="1" id="KW-0175">Coiled coil</keyword>
<evidence type="ECO:0000256" key="1">
    <source>
        <dbReference type="SAM" id="Coils"/>
    </source>
</evidence>
<keyword evidence="3" id="KW-1185">Reference proteome</keyword>
<organism evidence="2 3">
    <name type="scientific">Pseudanabaena cinerea FACHB-1277</name>
    <dbReference type="NCBI Taxonomy" id="2949581"/>
    <lineage>
        <taxon>Bacteria</taxon>
        <taxon>Bacillati</taxon>
        <taxon>Cyanobacteriota</taxon>
        <taxon>Cyanophyceae</taxon>
        <taxon>Pseudanabaenales</taxon>
        <taxon>Pseudanabaenaceae</taxon>
        <taxon>Pseudanabaena</taxon>
        <taxon>Pseudanabaena cinerea</taxon>
    </lineage>
</organism>
<dbReference type="AlphaFoldDB" id="A0A926UR84"/>
<gene>
    <name evidence="2" type="ORF">H6F44_06465</name>
</gene>
<protein>
    <submittedName>
        <fullName evidence="2">Uncharacterized protein</fullName>
    </submittedName>
</protein>
<name>A0A926UR84_9CYAN</name>
<feature type="coiled-coil region" evidence="1">
    <location>
        <begin position="8"/>
        <end position="61"/>
    </location>
</feature>
<dbReference type="Proteomes" id="UP000631421">
    <property type="component" value="Unassembled WGS sequence"/>
</dbReference>
<dbReference type="RefSeq" id="WP_190350141.1">
    <property type="nucleotide sequence ID" value="NZ_JACJPY010000013.1"/>
</dbReference>
<evidence type="ECO:0000313" key="2">
    <source>
        <dbReference type="EMBL" id="MBD2149769.1"/>
    </source>
</evidence>
<reference evidence="2" key="1">
    <citation type="journal article" date="2015" name="ISME J.">
        <title>Draft Genome Sequence of Streptomyces incarnatus NRRL8089, which Produces the Nucleoside Antibiotic Sinefungin.</title>
        <authorList>
            <person name="Oshima K."/>
            <person name="Hattori M."/>
            <person name="Shimizu H."/>
            <person name="Fukuda K."/>
            <person name="Nemoto M."/>
            <person name="Inagaki K."/>
            <person name="Tamura T."/>
        </authorList>
    </citation>
    <scope>NUCLEOTIDE SEQUENCE</scope>
    <source>
        <strain evidence="2">FACHB-1277</strain>
    </source>
</reference>
<evidence type="ECO:0000313" key="3">
    <source>
        <dbReference type="Proteomes" id="UP000631421"/>
    </source>
</evidence>
<dbReference type="EMBL" id="JACJPY010000013">
    <property type="protein sequence ID" value="MBD2149769.1"/>
    <property type="molecule type" value="Genomic_DNA"/>
</dbReference>
<sequence length="64" mass="7697">MTDNKKYRIQLEGQYKALEEHLQKLAKEREKPIENQDLGLIAHWEKTVANCHNQIAKLERRLKR</sequence>
<reference evidence="2" key="2">
    <citation type="submission" date="2020-08" db="EMBL/GenBank/DDBJ databases">
        <authorList>
            <person name="Chen M."/>
            <person name="Teng W."/>
            <person name="Zhao L."/>
            <person name="Hu C."/>
            <person name="Zhou Y."/>
            <person name="Han B."/>
            <person name="Song L."/>
            <person name="Shu W."/>
        </authorList>
    </citation>
    <scope>NUCLEOTIDE SEQUENCE</scope>
    <source>
        <strain evidence="2">FACHB-1277</strain>
    </source>
</reference>
<accession>A0A926UR84</accession>